<reference evidence="2" key="1">
    <citation type="journal article" date="2014" name="Int. J. Syst. Evol. Microbiol.">
        <title>Complete genome sequence of Corynebacterium casei LMG S-19264T (=DSM 44701T), isolated from a smear-ripened cheese.</title>
        <authorList>
            <consortium name="US DOE Joint Genome Institute (JGI-PGF)"/>
            <person name="Walter F."/>
            <person name="Albersmeier A."/>
            <person name="Kalinowski J."/>
            <person name="Ruckert C."/>
        </authorList>
    </citation>
    <scope>NUCLEOTIDE SEQUENCE</scope>
    <source>
        <strain evidence="2">KCTC 12870</strain>
    </source>
</reference>
<proteinExistence type="predicted"/>
<organism evidence="2 3">
    <name type="scientific">Cerasicoccus arenae</name>
    <dbReference type="NCBI Taxonomy" id="424488"/>
    <lineage>
        <taxon>Bacteria</taxon>
        <taxon>Pseudomonadati</taxon>
        <taxon>Verrucomicrobiota</taxon>
        <taxon>Opitutia</taxon>
        <taxon>Puniceicoccales</taxon>
        <taxon>Cerasicoccaceae</taxon>
        <taxon>Cerasicoccus</taxon>
    </lineage>
</organism>
<evidence type="ECO:0008006" key="4">
    <source>
        <dbReference type="Google" id="ProtNLM"/>
    </source>
</evidence>
<keyword evidence="1" id="KW-0732">Signal</keyword>
<feature type="chain" id="PRO_5035157923" description="DUF3108 domain-containing protein" evidence="1">
    <location>
        <begin position="24"/>
        <end position="233"/>
    </location>
</feature>
<protein>
    <recommendedName>
        <fullName evidence="4">DUF3108 domain-containing protein</fullName>
    </recommendedName>
</protein>
<dbReference type="RefSeq" id="WP_189514492.1">
    <property type="nucleotide sequence ID" value="NZ_BMXG01000010.1"/>
</dbReference>
<name>A0A8J3GF08_9BACT</name>
<dbReference type="AlphaFoldDB" id="A0A8J3GF08"/>
<keyword evidence="3" id="KW-1185">Reference proteome</keyword>
<evidence type="ECO:0000313" key="2">
    <source>
        <dbReference type="EMBL" id="GHC02696.1"/>
    </source>
</evidence>
<reference evidence="2" key="2">
    <citation type="submission" date="2020-09" db="EMBL/GenBank/DDBJ databases">
        <authorList>
            <person name="Sun Q."/>
            <person name="Kim S."/>
        </authorList>
    </citation>
    <scope>NUCLEOTIDE SEQUENCE</scope>
    <source>
        <strain evidence="2">KCTC 12870</strain>
    </source>
</reference>
<accession>A0A8J3GF08</accession>
<feature type="signal peptide" evidence="1">
    <location>
        <begin position="1"/>
        <end position="23"/>
    </location>
</feature>
<comment type="caution">
    <text evidence="2">The sequence shown here is derived from an EMBL/GenBank/DDBJ whole genome shotgun (WGS) entry which is preliminary data.</text>
</comment>
<evidence type="ECO:0000256" key="1">
    <source>
        <dbReference type="SAM" id="SignalP"/>
    </source>
</evidence>
<dbReference type="Proteomes" id="UP000642829">
    <property type="component" value="Unassembled WGS sequence"/>
</dbReference>
<dbReference type="EMBL" id="BMXG01000010">
    <property type="protein sequence ID" value="GHC02696.1"/>
    <property type="molecule type" value="Genomic_DNA"/>
</dbReference>
<gene>
    <name evidence="2" type="ORF">GCM10007047_19160</name>
</gene>
<evidence type="ECO:0000313" key="3">
    <source>
        <dbReference type="Proteomes" id="UP000642829"/>
    </source>
</evidence>
<sequence length="233" mass="26189">MKSLRLFHLLFTLLLIPSSSLLAQYDGPDIQLRFRALALNYPLNSGVYMEAQGGTRLNIYSNSRTDWVNYKGTNPITFYKEVKQGDTPSVRIPIASFDAVQAPENPLLIFSKADAKDPNYRVNAVNDSVESSPAGSYRIFNFTEKQIGGVIDDQRFLLSPKSTAYAQVKNPKDFEVTVQLAESEKGQAKRLYASSWTFSEDFRYLVFILPSDDPTRGNIEIRLIPDLVNSSSN</sequence>